<dbReference type="NCBIfam" id="NF010001">
    <property type="entry name" value="PRK13474.1"/>
    <property type="match status" value="1"/>
</dbReference>
<comment type="similarity">
    <text evidence="1">Belongs to the Rieske iron-sulfur protein family.</text>
</comment>
<evidence type="ECO:0000256" key="2">
    <source>
        <dbReference type="ARBA" id="ARBA00022714"/>
    </source>
</evidence>
<organism evidence="9 10">
    <name type="scientific">Pseudo-nitzschia multistriata</name>
    <dbReference type="NCBI Taxonomy" id="183589"/>
    <lineage>
        <taxon>Eukaryota</taxon>
        <taxon>Sar</taxon>
        <taxon>Stramenopiles</taxon>
        <taxon>Ochrophyta</taxon>
        <taxon>Bacillariophyta</taxon>
        <taxon>Bacillariophyceae</taxon>
        <taxon>Bacillariophycidae</taxon>
        <taxon>Bacillariales</taxon>
        <taxon>Bacillariaceae</taxon>
        <taxon>Pseudo-nitzschia</taxon>
    </lineage>
</organism>
<dbReference type="Proteomes" id="UP000291116">
    <property type="component" value="Unassembled WGS sequence"/>
</dbReference>
<feature type="domain" description="Rieske" evidence="8">
    <location>
        <begin position="119"/>
        <end position="217"/>
    </location>
</feature>
<dbReference type="PROSITE" id="PS51296">
    <property type="entry name" value="RIESKE"/>
    <property type="match status" value="1"/>
</dbReference>
<dbReference type="PANTHER" id="PTHR10134">
    <property type="entry name" value="CYTOCHROME B-C1 COMPLEX SUBUNIT RIESKE, MITOCHONDRIAL"/>
    <property type="match status" value="1"/>
</dbReference>
<evidence type="ECO:0000256" key="1">
    <source>
        <dbReference type="ARBA" id="ARBA00010651"/>
    </source>
</evidence>
<comment type="cofactor">
    <cofactor evidence="7">
        <name>[2Fe-2S] cluster</name>
        <dbReference type="ChEBI" id="CHEBI:190135"/>
    </cofactor>
</comment>
<dbReference type="GO" id="GO:0046872">
    <property type="term" value="F:metal ion binding"/>
    <property type="evidence" value="ECO:0007669"/>
    <property type="project" value="UniProtKB-KW"/>
</dbReference>
<dbReference type="EMBL" id="CAACVS010000115">
    <property type="protein sequence ID" value="VEU37177.1"/>
    <property type="molecule type" value="Genomic_DNA"/>
</dbReference>
<keyword evidence="10" id="KW-1185">Reference proteome</keyword>
<proteinExistence type="inferred from homology"/>
<dbReference type="Gene3D" id="2.102.10.10">
    <property type="entry name" value="Rieske [2Fe-2S] iron-sulphur domain"/>
    <property type="match status" value="1"/>
</dbReference>
<gene>
    <name evidence="9" type="ORF">PSNMU_V1.4_AUG-EV-PASAV3_0038740</name>
</gene>
<keyword evidence="6" id="KW-1015">Disulfide bond</keyword>
<keyword evidence="2" id="KW-0001">2Fe-2S</keyword>
<keyword evidence="5" id="KW-0411">Iron-sulfur</keyword>
<accession>A0A448Z4Z5</accession>
<name>A0A448Z4Z5_9STRA</name>
<reference evidence="9 10" key="1">
    <citation type="submission" date="2019-01" db="EMBL/GenBank/DDBJ databases">
        <authorList>
            <person name="Ferrante I. M."/>
        </authorList>
    </citation>
    <scope>NUCLEOTIDE SEQUENCE [LARGE SCALE GENOMIC DNA]</scope>
    <source>
        <strain evidence="9 10">B856</strain>
    </source>
</reference>
<evidence type="ECO:0000256" key="6">
    <source>
        <dbReference type="ARBA" id="ARBA00023157"/>
    </source>
</evidence>
<dbReference type="InterPro" id="IPR017941">
    <property type="entry name" value="Rieske_2Fe-2S"/>
</dbReference>
<evidence type="ECO:0000259" key="8">
    <source>
        <dbReference type="PROSITE" id="PS51296"/>
    </source>
</evidence>
<evidence type="ECO:0000256" key="3">
    <source>
        <dbReference type="ARBA" id="ARBA00022723"/>
    </source>
</evidence>
<dbReference type="InterPro" id="IPR036922">
    <property type="entry name" value="Rieske_2Fe-2S_sf"/>
</dbReference>
<dbReference type="GO" id="GO:0016020">
    <property type="term" value="C:membrane"/>
    <property type="evidence" value="ECO:0007669"/>
    <property type="project" value="InterPro"/>
</dbReference>
<dbReference type="InterPro" id="IPR014349">
    <property type="entry name" value="Rieske_Fe-S_prot"/>
</dbReference>
<keyword evidence="3" id="KW-0479">Metal-binding</keyword>
<keyword evidence="4" id="KW-0408">Iron</keyword>
<dbReference type="GO" id="GO:0051537">
    <property type="term" value="F:2 iron, 2 sulfur cluster binding"/>
    <property type="evidence" value="ECO:0007669"/>
    <property type="project" value="UniProtKB-KW"/>
</dbReference>
<evidence type="ECO:0000256" key="4">
    <source>
        <dbReference type="ARBA" id="ARBA00023004"/>
    </source>
</evidence>
<dbReference type="PRINTS" id="PR00162">
    <property type="entry name" value="RIESKE"/>
</dbReference>
<dbReference type="AlphaFoldDB" id="A0A448Z4Z5"/>
<dbReference type="OrthoDB" id="38768at2759"/>
<protein>
    <recommendedName>
        <fullName evidence="8">Rieske domain-containing protein</fullName>
    </recommendedName>
</protein>
<evidence type="ECO:0000313" key="9">
    <source>
        <dbReference type="EMBL" id="VEU37177.1"/>
    </source>
</evidence>
<dbReference type="SUPFAM" id="SSF50022">
    <property type="entry name" value="ISP domain"/>
    <property type="match status" value="1"/>
</dbReference>
<evidence type="ECO:0000313" key="10">
    <source>
        <dbReference type="Proteomes" id="UP000291116"/>
    </source>
</evidence>
<dbReference type="InterPro" id="IPR005805">
    <property type="entry name" value="Rieske_Fe-S_prot_C"/>
</dbReference>
<dbReference type="Pfam" id="PF00355">
    <property type="entry name" value="Rieske"/>
    <property type="match status" value="1"/>
</dbReference>
<evidence type="ECO:0000256" key="5">
    <source>
        <dbReference type="ARBA" id="ARBA00023014"/>
    </source>
</evidence>
<sequence>MEQSHARSNRSGRTAMFQAMKTLRYAFFLLAIAGVQSWSFSFHGPHRSLDTTKLALSSGNTNMDRRQLLHQIVLSTATCAPLLICAGKAGSAAFAAPLIPETTKATATVAKDRFGSVLLATQYLSSKPAGDRSLVLGLKDEPTYLIVNNDKSAIEDFALNAECSHLGCIVPWNEFEKKFECPCHGSKYDAMGNVLRGPAPYALSLAHVTTEEDTGRILLSPWTEVDFRTNESPWWK</sequence>
<evidence type="ECO:0000256" key="7">
    <source>
        <dbReference type="ARBA" id="ARBA00034078"/>
    </source>
</evidence>